<organism evidence="1 2">
    <name type="scientific">Candidatus Nitronereus thalassa</name>
    <dbReference type="NCBI Taxonomy" id="3020898"/>
    <lineage>
        <taxon>Bacteria</taxon>
        <taxon>Pseudomonadati</taxon>
        <taxon>Nitrospirota</taxon>
        <taxon>Nitrospiria</taxon>
        <taxon>Nitrospirales</taxon>
        <taxon>Nitrospiraceae</taxon>
        <taxon>Candidatus Nitronereus</taxon>
    </lineage>
</organism>
<evidence type="ECO:0000313" key="2">
    <source>
        <dbReference type="Proteomes" id="UP001250932"/>
    </source>
</evidence>
<dbReference type="Proteomes" id="UP001250932">
    <property type="component" value="Unassembled WGS sequence"/>
</dbReference>
<evidence type="ECO:0000313" key="1">
    <source>
        <dbReference type="EMBL" id="MDT7044276.1"/>
    </source>
</evidence>
<reference evidence="1 2" key="1">
    <citation type="journal article" date="2023" name="ISME J.">
        <title>Cultivation and genomic characterization of novel and ubiquitous marine nitrite-oxidizing bacteria from the Nitrospirales.</title>
        <authorList>
            <person name="Mueller A.J."/>
            <person name="Daebeler A."/>
            <person name="Herbold C.W."/>
            <person name="Kirkegaard R.H."/>
            <person name="Daims H."/>
        </authorList>
    </citation>
    <scope>NUCLEOTIDE SEQUENCE [LARGE SCALE GENOMIC DNA]</scope>
    <source>
        <strain evidence="1 2">EB</strain>
    </source>
</reference>
<proteinExistence type="predicted"/>
<protein>
    <recommendedName>
        <fullName evidence="3">Periplasmic lipoprotein (DUF2279)</fullName>
    </recommendedName>
</protein>
<accession>A0ABU3KCW9</accession>
<name>A0ABU3KCW9_9BACT</name>
<keyword evidence="2" id="KW-1185">Reference proteome</keyword>
<comment type="caution">
    <text evidence="1">The sequence shown here is derived from an EMBL/GenBank/DDBJ whole genome shotgun (WGS) entry which is preliminary data.</text>
</comment>
<sequence length="419" mass="46607">MRWIFRAVFLILILIPVSVVGAAYLAIEDQPLIQRDVRLTPKEVQQAKKLFKEHDPRSLQHGEVKTITVSRQDLDLALNYLVHLVGNGGSIVTVTDGYLMSKTTVKLPKNPVGEFINVDLGIAQTKDRPQLAHLRIGQLTIPQWLAEKSLQLALSRAYHDTGSPAASEIIHQVAIHPDHIQITYQWNSSITEIVRSTLVSPEDQERLKAYHQRLTQVSTTIGSQSTVSLVTLMQPLFALAQERSKDGNVIQENRAVILVLADYINGRGLRRLAPDSEHWAQPIQHKVTLSGRKDFSQHFIISAALAMEGGDMISNAIGLMKEVDDSRGGSGFSFTDLGADKAGTRFGQLITTSKSGPQLQQKLARAIREQDFMPETKDLPEGLSESEFLQRFGGVDSPRYNKVVAKIDQRVADLPLYRN</sequence>
<dbReference type="RefSeq" id="WP_313834861.1">
    <property type="nucleotide sequence ID" value="NZ_JAQOUE010000002.1"/>
</dbReference>
<evidence type="ECO:0008006" key="3">
    <source>
        <dbReference type="Google" id="ProtNLM"/>
    </source>
</evidence>
<dbReference type="EMBL" id="JAQOUE010000002">
    <property type="protein sequence ID" value="MDT7044276.1"/>
    <property type="molecule type" value="Genomic_DNA"/>
</dbReference>
<gene>
    <name evidence="1" type="ORF">PPG34_18140</name>
</gene>